<sequence length="99" mass="11820">MHRSTLVDSWNVEDAIIKRWKKTFNNDKSFSEIQLEHEKEDEFVVVVVKVVNECRDCMMVVKEIVSRLLEEVEKLKWWFEQDIDDEEEENEEGEGGSEV</sequence>
<proteinExistence type="predicted"/>
<accession>A0ABQ5F4P1</accession>
<protein>
    <submittedName>
        <fullName evidence="1">Uncharacterized protein</fullName>
    </submittedName>
</protein>
<dbReference type="EMBL" id="BQNB010017006">
    <property type="protein sequence ID" value="GJT58301.1"/>
    <property type="molecule type" value="Genomic_DNA"/>
</dbReference>
<keyword evidence="2" id="KW-1185">Reference proteome</keyword>
<evidence type="ECO:0000313" key="2">
    <source>
        <dbReference type="Proteomes" id="UP001151760"/>
    </source>
</evidence>
<comment type="caution">
    <text evidence="1">The sequence shown here is derived from an EMBL/GenBank/DDBJ whole genome shotgun (WGS) entry which is preliminary data.</text>
</comment>
<reference evidence="1" key="2">
    <citation type="submission" date="2022-01" db="EMBL/GenBank/DDBJ databases">
        <authorList>
            <person name="Yamashiro T."/>
            <person name="Shiraishi A."/>
            <person name="Satake H."/>
            <person name="Nakayama K."/>
        </authorList>
    </citation>
    <scope>NUCLEOTIDE SEQUENCE</scope>
</reference>
<gene>
    <name evidence="1" type="ORF">Tco_0993355</name>
</gene>
<evidence type="ECO:0000313" key="1">
    <source>
        <dbReference type="EMBL" id="GJT58301.1"/>
    </source>
</evidence>
<organism evidence="1 2">
    <name type="scientific">Tanacetum coccineum</name>
    <dbReference type="NCBI Taxonomy" id="301880"/>
    <lineage>
        <taxon>Eukaryota</taxon>
        <taxon>Viridiplantae</taxon>
        <taxon>Streptophyta</taxon>
        <taxon>Embryophyta</taxon>
        <taxon>Tracheophyta</taxon>
        <taxon>Spermatophyta</taxon>
        <taxon>Magnoliopsida</taxon>
        <taxon>eudicotyledons</taxon>
        <taxon>Gunneridae</taxon>
        <taxon>Pentapetalae</taxon>
        <taxon>asterids</taxon>
        <taxon>campanulids</taxon>
        <taxon>Asterales</taxon>
        <taxon>Asteraceae</taxon>
        <taxon>Asteroideae</taxon>
        <taxon>Anthemideae</taxon>
        <taxon>Anthemidinae</taxon>
        <taxon>Tanacetum</taxon>
    </lineage>
</organism>
<dbReference type="Proteomes" id="UP001151760">
    <property type="component" value="Unassembled WGS sequence"/>
</dbReference>
<name>A0ABQ5F4P1_9ASTR</name>
<reference evidence="1" key="1">
    <citation type="journal article" date="2022" name="Int. J. Mol. Sci.">
        <title>Draft Genome of Tanacetum Coccineum: Genomic Comparison of Closely Related Tanacetum-Family Plants.</title>
        <authorList>
            <person name="Yamashiro T."/>
            <person name="Shiraishi A."/>
            <person name="Nakayama K."/>
            <person name="Satake H."/>
        </authorList>
    </citation>
    <scope>NUCLEOTIDE SEQUENCE</scope>
</reference>